<evidence type="ECO:0000313" key="3">
    <source>
        <dbReference type="Proteomes" id="UP000075901"/>
    </source>
</evidence>
<reference evidence="2" key="2">
    <citation type="submission" date="2020-05" db="UniProtKB">
        <authorList>
            <consortium name="EnsemblMetazoa"/>
        </authorList>
    </citation>
    <scope>IDENTIFICATION</scope>
    <source>
        <strain evidence="2">maculatus3</strain>
    </source>
</reference>
<evidence type="ECO:0000256" key="1">
    <source>
        <dbReference type="SAM" id="MobiDB-lite"/>
    </source>
</evidence>
<dbReference type="Proteomes" id="UP000075901">
    <property type="component" value="Unassembled WGS sequence"/>
</dbReference>
<dbReference type="EnsemblMetazoa" id="AMAM003040-RA">
    <property type="protein sequence ID" value="AMAM003040-PA"/>
    <property type="gene ID" value="AMAM003040"/>
</dbReference>
<feature type="compositionally biased region" description="Polar residues" evidence="1">
    <location>
        <begin position="84"/>
        <end position="105"/>
    </location>
</feature>
<feature type="compositionally biased region" description="Low complexity" evidence="1">
    <location>
        <begin position="25"/>
        <end position="34"/>
    </location>
</feature>
<organism evidence="2 3">
    <name type="scientific">Anopheles maculatus</name>
    <dbReference type="NCBI Taxonomy" id="74869"/>
    <lineage>
        <taxon>Eukaryota</taxon>
        <taxon>Metazoa</taxon>
        <taxon>Ecdysozoa</taxon>
        <taxon>Arthropoda</taxon>
        <taxon>Hexapoda</taxon>
        <taxon>Insecta</taxon>
        <taxon>Pterygota</taxon>
        <taxon>Neoptera</taxon>
        <taxon>Endopterygota</taxon>
        <taxon>Diptera</taxon>
        <taxon>Nematocera</taxon>
        <taxon>Culicoidea</taxon>
        <taxon>Culicidae</taxon>
        <taxon>Anophelinae</taxon>
        <taxon>Anopheles</taxon>
        <taxon>Anopheles maculatus group</taxon>
    </lineage>
</organism>
<feature type="compositionally biased region" description="Polar residues" evidence="1">
    <location>
        <begin position="41"/>
        <end position="62"/>
    </location>
</feature>
<sequence length="184" mass="18905">VEKEKRLSRPPSIATPTLGSRSLPGTGTAANCTTAGGGDTNSIGSAESSSNRNSIITNGSTTSEEDSVPPPLPLKTRTDADYTNLPSGVKTQSAPAAATHTQQPSNASHYITFKPLLTTTGTTVVAVNASYDVVETRNHSVIVINTSSSNVTGCGSPPPPPGGAYDDRKRPPTPPPKPARNSKV</sequence>
<keyword evidence="3" id="KW-1185">Reference proteome</keyword>
<evidence type="ECO:0000313" key="2">
    <source>
        <dbReference type="EnsemblMetazoa" id="AMAM003040-PA"/>
    </source>
</evidence>
<feature type="region of interest" description="Disordered" evidence="1">
    <location>
        <begin position="1"/>
        <end position="105"/>
    </location>
</feature>
<dbReference type="AlphaFoldDB" id="A0A182SAR3"/>
<proteinExistence type="predicted"/>
<dbReference type="VEuPathDB" id="VectorBase:AMAM003040"/>
<accession>A0A182SAR3</accession>
<reference evidence="3" key="1">
    <citation type="submission" date="2013-09" db="EMBL/GenBank/DDBJ databases">
        <title>The Genome Sequence of Anopheles maculatus species B.</title>
        <authorList>
            <consortium name="The Broad Institute Genomics Platform"/>
            <person name="Neafsey D.E."/>
            <person name="Besansky N."/>
            <person name="Howell P."/>
            <person name="Walton C."/>
            <person name="Young S.K."/>
            <person name="Zeng Q."/>
            <person name="Gargeya S."/>
            <person name="Fitzgerald M."/>
            <person name="Haas B."/>
            <person name="Abouelleil A."/>
            <person name="Allen A.W."/>
            <person name="Alvarado L."/>
            <person name="Arachchi H.M."/>
            <person name="Berlin A.M."/>
            <person name="Chapman S.B."/>
            <person name="Gainer-Dewar J."/>
            <person name="Goldberg J."/>
            <person name="Griggs A."/>
            <person name="Gujja S."/>
            <person name="Hansen M."/>
            <person name="Howarth C."/>
            <person name="Imamovic A."/>
            <person name="Ireland A."/>
            <person name="Larimer J."/>
            <person name="McCowan C."/>
            <person name="Murphy C."/>
            <person name="Pearson M."/>
            <person name="Poon T.W."/>
            <person name="Priest M."/>
            <person name="Roberts A."/>
            <person name="Saif S."/>
            <person name="Shea T."/>
            <person name="Sisk P."/>
            <person name="Sykes S."/>
            <person name="Wortman J."/>
            <person name="Nusbaum C."/>
            <person name="Birren B."/>
        </authorList>
    </citation>
    <scope>NUCLEOTIDE SEQUENCE [LARGE SCALE GENOMIC DNA]</scope>
    <source>
        <strain evidence="3">maculatus3</strain>
    </source>
</reference>
<feature type="region of interest" description="Disordered" evidence="1">
    <location>
        <begin position="148"/>
        <end position="184"/>
    </location>
</feature>
<name>A0A182SAR3_9DIPT</name>
<protein>
    <submittedName>
        <fullName evidence="2">Uncharacterized protein</fullName>
    </submittedName>
</protein>